<feature type="transmembrane region" description="Helical" evidence="5">
    <location>
        <begin position="237"/>
        <end position="258"/>
    </location>
</feature>
<proteinExistence type="predicted"/>
<dbReference type="InterPro" id="IPR000537">
    <property type="entry name" value="UbiA_prenyltransferase"/>
</dbReference>
<evidence type="ECO:0000256" key="1">
    <source>
        <dbReference type="ARBA" id="ARBA00004141"/>
    </source>
</evidence>
<organism evidence="6 7">
    <name type="scientific">Thermoflavifilum aggregans</name>
    <dbReference type="NCBI Taxonomy" id="454188"/>
    <lineage>
        <taxon>Bacteria</taxon>
        <taxon>Pseudomonadati</taxon>
        <taxon>Bacteroidota</taxon>
        <taxon>Chitinophagia</taxon>
        <taxon>Chitinophagales</taxon>
        <taxon>Chitinophagaceae</taxon>
        <taxon>Thermoflavifilum</taxon>
    </lineage>
</organism>
<feature type="transmembrane region" description="Helical" evidence="5">
    <location>
        <begin position="80"/>
        <end position="98"/>
    </location>
</feature>
<comment type="caution">
    <text evidence="6">The sequence shown here is derived from an EMBL/GenBank/DDBJ whole genome shotgun (WGS) entry which is preliminary data.</text>
</comment>
<name>A0A2M9CV63_9BACT</name>
<evidence type="ECO:0000313" key="6">
    <source>
        <dbReference type="EMBL" id="PJJ75811.1"/>
    </source>
</evidence>
<evidence type="ECO:0000313" key="7">
    <source>
        <dbReference type="Proteomes" id="UP000230000"/>
    </source>
</evidence>
<comment type="subcellular location">
    <subcellularLocation>
        <location evidence="1">Membrane</location>
        <topology evidence="1">Multi-pass membrane protein</topology>
    </subcellularLocation>
</comment>
<feature type="transmembrane region" description="Helical" evidence="5">
    <location>
        <begin position="139"/>
        <end position="161"/>
    </location>
</feature>
<dbReference type="Proteomes" id="UP000230000">
    <property type="component" value="Unassembled WGS sequence"/>
</dbReference>
<keyword evidence="2 5" id="KW-0812">Transmembrane</keyword>
<feature type="transmembrane region" description="Helical" evidence="5">
    <location>
        <begin position="16"/>
        <end position="36"/>
    </location>
</feature>
<keyword evidence="3 5" id="KW-1133">Transmembrane helix</keyword>
<evidence type="ECO:0000256" key="2">
    <source>
        <dbReference type="ARBA" id="ARBA00022692"/>
    </source>
</evidence>
<reference evidence="6 7" key="1">
    <citation type="submission" date="2017-11" db="EMBL/GenBank/DDBJ databases">
        <title>Genomic Encyclopedia of Archaeal and Bacterial Type Strains, Phase II (KMG-II): From Individual Species to Whole Genera.</title>
        <authorList>
            <person name="Goeker M."/>
        </authorList>
    </citation>
    <scope>NUCLEOTIDE SEQUENCE [LARGE SCALE GENOMIC DNA]</scope>
    <source>
        <strain evidence="6 7">DSM 27268</strain>
    </source>
</reference>
<dbReference type="AlphaFoldDB" id="A0A2M9CV63"/>
<dbReference type="GO" id="GO:0016765">
    <property type="term" value="F:transferase activity, transferring alkyl or aryl (other than methyl) groups"/>
    <property type="evidence" value="ECO:0007669"/>
    <property type="project" value="InterPro"/>
</dbReference>
<evidence type="ECO:0000256" key="5">
    <source>
        <dbReference type="SAM" id="Phobius"/>
    </source>
</evidence>
<dbReference type="Pfam" id="PF01040">
    <property type="entry name" value="UbiA"/>
    <property type="match status" value="1"/>
</dbReference>
<feature type="transmembrane region" description="Helical" evidence="5">
    <location>
        <begin position="110"/>
        <end position="133"/>
    </location>
</feature>
<keyword evidence="7" id="KW-1185">Reference proteome</keyword>
<accession>A0A2M9CV63</accession>
<gene>
    <name evidence="6" type="ORF">BXY57_1401</name>
</gene>
<evidence type="ECO:0000256" key="3">
    <source>
        <dbReference type="ARBA" id="ARBA00022989"/>
    </source>
</evidence>
<feature type="transmembrane region" description="Helical" evidence="5">
    <location>
        <begin position="209"/>
        <end position="225"/>
    </location>
</feature>
<keyword evidence="4 5" id="KW-0472">Membrane</keyword>
<keyword evidence="6" id="KW-0808">Transferase</keyword>
<dbReference type="GO" id="GO:0016020">
    <property type="term" value="C:membrane"/>
    <property type="evidence" value="ECO:0007669"/>
    <property type="project" value="UniProtKB-SubCell"/>
</dbReference>
<feature type="transmembrane region" description="Helical" evidence="5">
    <location>
        <begin position="182"/>
        <end position="203"/>
    </location>
</feature>
<sequence length="263" mass="30592">MSMETNWLLHLPLNHFFFYLFIFSATLFQYNMHYYVKTTANVHSARFAWSLVHKRIHLLFIVLGVAGILISLKFLTLKHYLALLCIGIISAMYSLPVLPFRKRKRIKDFGLLKIITLSLVWTLVTVWFPVIHLHDIDKAFWLVFFRRMIFLFVLCLAFDIRDVPVDARDGIRTLPVSIGVKNAYLLIDLLLILFVALSVWNMFEMPEPLPLAAMIISALATYWVIDYARKHRHDMVYLLGVDGMMILQALLVALSIWFTQISG</sequence>
<evidence type="ECO:0000256" key="4">
    <source>
        <dbReference type="ARBA" id="ARBA00023136"/>
    </source>
</evidence>
<dbReference type="EMBL" id="PGFG01000001">
    <property type="protein sequence ID" value="PJJ75811.1"/>
    <property type="molecule type" value="Genomic_DNA"/>
</dbReference>
<feature type="transmembrane region" description="Helical" evidence="5">
    <location>
        <begin position="56"/>
        <end position="74"/>
    </location>
</feature>
<protein>
    <submittedName>
        <fullName evidence="6">UbiA prenyltransferase family protein</fullName>
    </submittedName>
</protein>